<keyword evidence="5" id="KW-1185">Reference proteome</keyword>
<keyword evidence="2" id="KW-0472">Membrane</keyword>
<sequence>MGRIYDNWERLVGATLKREEFRELARASSFSSTSSDFSSRLSFSSPVHNHIPVNPEASSSPSILFYSGESNGESLHMPRSEYGILQLPNANAKPIPFKELKKPTRNFRPDNIFRKGGFGPVFKEGINKRTLTAEKLGFGMTVAIKLWNRNDFQGCKGWLTEVNHLSHFCHPNLIKLIAYCTEGNNLLLVYEFMPKGSLYNHLFGRENQCLSWSTRIQVAVNTAEGLYFLHDAKNQVKQRNFKSANILLDKDFNAKLSDFGLARDGPPDDRTHVTTIIMGTQGYAAPEYIATGHLTEKCDVYGFGIVLLELLSGRRVIDRSTSKEQFLVDWARPYLSEEKEVYRVVDTKLKGQYPLEGAVIVSNLVLQCISSNPKSRPRMSEVLATLEQL</sequence>
<dbReference type="AlphaFoldDB" id="A0A8S0T8J3"/>
<organism evidence="4 5">
    <name type="scientific">Olea europaea subsp. europaea</name>
    <dbReference type="NCBI Taxonomy" id="158383"/>
    <lineage>
        <taxon>Eukaryota</taxon>
        <taxon>Viridiplantae</taxon>
        <taxon>Streptophyta</taxon>
        <taxon>Embryophyta</taxon>
        <taxon>Tracheophyta</taxon>
        <taxon>Spermatophyta</taxon>
        <taxon>Magnoliopsida</taxon>
        <taxon>eudicotyledons</taxon>
        <taxon>Gunneridae</taxon>
        <taxon>Pentapetalae</taxon>
        <taxon>asterids</taxon>
        <taxon>lamiids</taxon>
        <taxon>Lamiales</taxon>
        <taxon>Oleaceae</taxon>
        <taxon>Oleeae</taxon>
        <taxon>Olea</taxon>
    </lineage>
</organism>
<dbReference type="GO" id="GO:0005524">
    <property type="term" value="F:ATP binding"/>
    <property type="evidence" value="ECO:0007669"/>
    <property type="project" value="InterPro"/>
</dbReference>
<dbReference type="GO" id="GO:0005886">
    <property type="term" value="C:plasma membrane"/>
    <property type="evidence" value="ECO:0007669"/>
    <property type="project" value="UniProtKB-SubCell"/>
</dbReference>
<feature type="domain" description="Protein kinase" evidence="3">
    <location>
        <begin position="107"/>
        <end position="389"/>
    </location>
</feature>
<protein>
    <submittedName>
        <fullName evidence="4">Kinase 2B, chloroplastic</fullName>
    </submittedName>
</protein>
<keyword evidence="2" id="KW-1003">Cell membrane</keyword>
<evidence type="ECO:0000256" key="1">
    <source>
        <dbReference type="ARBA" id="ARBA00004236"/>
    </source>
</evidence>
<proteinExistence type="predicted"/>
<comment type="subcellular location">
    <subcellularLocation>
        <location evidence="1">Cell membrane</location>
    </subcellularLocation>
</comment>
<evidence type="ECO:0000259" key="3">
    <source>
        <dbReference type="PROSITE" id="PS50011"/>
    </source>
</evidence>
<dbReference type="OrthoDB" id="903870at2759"/>
<name>A0A8S0T8J3_OLEEU</name>
<dbReference type="Pfam" id="PF07714">
    <property type="entry name" value="PK_Tyr_Ser-Thr"/>
    <property type="match status" value="1"/>
</dbReference>
<dbReference type="InterPro" id="IPR000719">
    <property type="entry name" value="Prot_kinase_dom"/>
</dbReference>
<evidence type="ECO:0000313" key="5">
    <source>
        <dbReference type="Proteomes" id="UP000594638"/>
    </source>
</evidence>
<dbReference type="InterPro" id="IPR011009">
    <property type="entry name" value="Kinase-like_dom_sf"/>
</dbReference>
<dbReference type="Gene3D" id="3.30.200.20">
    <property type="entry name" value="Phosphorylase Kinase, domain 1"/>
    <property type="match status" value="1"/>
</dbReference>
<dbReference type="InterPro" id="IPR001245">
    <property type="entry name" value="Ser-Thr/Tyr_kinase_cat_dom"/>
</dbReference>
<dbReference type="Gramene" id="OE9A090259T4">
    <property type="protein sequence ID" value="OE9A090259C4"/>
    <property type="gene ID" value="OE9A090259"/>
</dbReference>
<gene>
    <name evidence="4" type="ORF">OLEA9_A090259</name>
</gene>
<dbReference type="SUPFAM" id="SSF56112">
    <property type="entry name" value="Protein kinase-like (PK-like)"/>
    <property type="match status" value="1"/>
</dbReference>
<dbReference type="GO" id="GO:0004672">
    <property type="term" value="F:protein kinase activity"/>
    <property type="evidence" value="ECO:0007669"/>
    <property type="project" value="InterPro"/>
</dbReference>
<evidence type="ECO:0000256" key="2">
    <source>
        <dbReference type="ARBA" id="ARBA00022475"/>
    </source>
</evidence>
<dbReference type="Gene3D" id="1.10.510.10">
    <property type="entry name" value="Transferase(Phosphotransferase) domain 1"/>
    <property type="match status" value="1"/>
</dbReference>
<dbReference type="Proteomes" id="UP000594638">
    <property type="component" value="Unassembled WGS sequence"/>
</dbReference>
<evidence type="ECO:0000313" key="4">
    <source>
        <dbReference type="EMBL" id="CAA3000469.1"/>
    </source>
</evidence>
<keyword evidence="4" id="KW-0418">Kinase</keyword>
<dbReference type="PANTHER" id="PTHR45621">
    <property type="entry name" value="OS01G0588500 PROTEIN-RELATED"/>
    <property type="match status" value="1"/>
</dbReference>
<reference evidence="4 5" key="1">
    <citation type="submission" date="2019-12" db="EMBL/GenBank/DDBJ databases">
        <authorList>
            <person name="Alioto T."/>
            <person name="Alioto T."/>
            <person name="Gomez Garrido J."/>
        </authorList>
    </citation>
    <scope>NUCLEOTIDE SEQUENCE [LARGE SCALE GENOMIC DNA]</scope>
</reference>
<dbReference type="EMBL" id="CACTIH010005693">
    <property type="protein sequence ID" value="CAA3000469.1"/>
    <property type="molecule type" value="Genomic_DNA"/>
</dbReference>
<dbReference type="FunFam" id="1.10.510.10:FF:000095">
    <property type="entry name" value="protein STRUBBELIG-RECEPTOR FAMILY 8"/>
    <property type="match status" value="1"/>
</dbReference>
<dbReference type="Gramene" id="OE9A090259T2">
    <property type="protein sequence ID" value="OE9A090259C2"/>
    <property type="gene ID" value="OE9A090259"/>
</dbReference>
<comment type="caution">
    <text evidence="4">The sequence shown here is derived from an EMBL/GenBank/DDBJ whole genome shotgun (WGS) entry which is preliminary data.</text>
</comment>
<dbReference type="InterPro" id="IPR050823">
    <property type="entry name" value="Plant_Ser_Thr_Prot_Kinase"/>
</dbReference>
<dbReference type="PROSITE" id="PS50011">
    <property type="entry name" value="PROTEIN_KINASE_DOM"/>
    <property type="match status" value="1"/>
</dbReference>
<keyword evidence="4" id="KW-0808">Transferase</keyword>
<accession>A0A8S0T8J3</accession>